<feature type="transmembrane region" description="Helical" evidence="1">
    <location>
        <begin position="142"/>
        <end position="167"/>
    </location>
</feature>
<dbReference type="Proteomes" id="UP001592528">
    <property type="component" value="Unassembled WGS sequence"/>
</dbReference>
<keyword evidence="1" id="KW-0812">Transmembrane</keyword>
<feature type="transmembrane region" description="Helical" evidence="1">
    <location>
        <begin position="97"/>
        <end position="130"/>
    </location>
</feature>
<comment type="caution">
    <text evidence="2">The sequence shown here is derived from an EMBL/GenBank/DDBJ whole genome shotgun (WGS) entry which is preliminary data.</text>
</comment>
<dbReference type="RefSeq" id="WP_198037511.1">
    <property type="nucleotide sequence ID" value="NZ_JBHEZZ010000028.1"/>
</dbReference>
<organism evidence="2 3">
    <name type="scientific">Streptacidiphilus cavernicola</name>
    <dbReference type="NCBI Taxonomy" id="3342716"/>
    <lineage>
        <taxon>Bacteria</taxon>
        <taxon>Bacillati</taxon>
        <taxon>Actinomycetota</taxon>
        <taxon>Actinomycetes</taxon>
        <taxon>Kitasatosporales</taxon>
        <taxon>Streptomycetaceae</taxon>
        <taxon>Streptacidiphilus</taxon>
    </lineage>
</organism>
<protein>
    <submittedName>
        <fullName evidence="2">MFS transporter</fullName>
    </submittedName>
</protein>
<feature type="transmembrane region" description="Helical" evidence="1">
    <location>
        <begin position="236"/>
        <end position="254"/>
    </location>
</feature>
<keyword evidence="1" id="KW-1133">Transmembrane helix</keyword>
<proteinExistence type="predicted"/>
<dbReference type="EMBL" id="JBHEZZ010000028">
    <property type="protein sequence ID" value="MFC1406291.1"/>
    <property type="molecule type" value="Genomic_DNA"/>
</dbReference>
<accession>A0ABV6UXU3</accession>
<reference evidence="2 3" key="1">
    <citation type="submission" date="2024-09" db="EMBL/GenBank/DDBJ databases">
        <authorList>
            <person name="Lee S.D."/>
        </authorList>
    </citation>
    <scope>NUCLEOTIDE SEQUENCE [LARGE SCALE GENOMIC DNA]</scope>
    <source>
        <strain evidence="2 3">N1-5</strain>
    </source>
</reference>
<name>A0ABV6UXU3_9ACTN</name>
<keyword evidence="3" id="KW-1185">Reference proteome</keyword>
<keyword evidence="1" id="KW-0472">Membrane</keyword>
<gene>
    <name evidence="2" type="ORF">ACEZDJ_33850</name>
</gene>
<feature type="transmembrane region" description="Helical" evidence="1">
    <location>
        <begin position="207"/>
        <end position="224"/>
    </location>
</feature>
<sequence length="518" mass="54485">MAATVLAAVLQLLWALFLATNGGDLAAQYAWAQFASAHPGSAYDLSWYGGMHPASYSVLTPYLMDVLGVRGTGVAAGTLAAALLARLLMRSGVRRPLLPALCGALALSCNTVSGRITFAVGTVLALAAVVLVHETVARPRRTAAVAGLLAVLATLASPVDGLFLLAIAPALFLTGRRTAAVSLAAGPPLVVATTAVLFPFYGVQPYLWFQLTLVLATTLPLALLAPRSWRAVRLGAWTYALGNLLTLLIPSPIGSNVERLALLFAAALLLAAARASTGRRARALWIAFALALSWQTVQPITDLALTVPADGWTQYAKPLAAELALLDADRGRVEIVGTASHVEASSLANTVELARGWNRQADLTRNPLFYDGTLDSAEYRAWLGNWAVGYVVLPVLPATRFDYASAAESRIVAAGQPWLDPVWSDAHWKLYRVVDATPMAGAPATVVEAGQAELTLHFSTAGTALVRIAWSPWLSVLGPGSGCLTPSGSWTRLTVPAAGTVSIGTSYKRSPDTHCPSR</sequence>
<feature type="transmembrane region" description="Helical" evidence="1">
    <location>
        <begin position="61"/>
        <end position="85"/>
    </location>
</feature>
<evidence type="ECO:0000256" key="1">
    <source>
        <dbReference type="SAM" id="Phobius"/>
    </source>
</evidence>
<evidence type="ECO:0000313" key="3">
    <source>
        <dbReference type="Proteomes" id="UP001592528"/>
    </source>
</evidence>
<evidence type="ECO:0000313" key="2">
    <source>
        <dbReference type="EMBL" id="MFC1406291.1"/>
    </source>
</evidence>
<feature type="transmembrane region" description="Helical" evidence="1">
    <location>
        <begin position="179"/>
        <end position="201"/>
    </location>
</feature>